<sequence length="112" mass="12417">SRLAAAALALFAIVQVGEAVTWDPSFCSWEGTVPFCNSDCPAGNNVRCTTEKRSCYNGHKGLCCQSPIQAQCCRVMNNLYPNSYETLKEIDPEAAQKFYDKCKKMRDADQGH</sequence>
<feature type="signal peptide" evidence="1">
    <location>
        <begin position="1"/>
        <end position="19"/>
    </location>
</feature>
<name>A0A9P6FRX8_9FUNG</name>
<reference evidence="2" key="1">
    <citation type="journal article" date="2020" name="Fungal Divers.">
        <title>Resolving the Mortierellaceae phylogeny through synthesis of multi-gene phylogenetics and phylogenomics.</title>
        <authorList>
            <person name="Vandepol N."/>
            <person name="Liber J."/>
            <person name="Desiro A."/>
            <person name="Na H."/>
            <person name="Kennedy M."/>
            <person name="Barry K."/>
            <person name="Grigoriev I.V."/>
            <person name="Miller A.N."/>
            <person name="O'Donnell K."/>
            <person name="Stajich J.E."/>
            <person name="Bonito G."/>
        </authorList>
    </citation>
    <scope>NUCLEOTIDE SEQUENCE</scope>
    <source>
        <strain evidence="2">KOD1015</strain>
    </source>
</reference>
<dbReference type="OrthoDB" id="2399573at2759"/>
<dbReference type="EMBL" id="JAABOA010002118">
    <property type="protein sequence ID" value="KAF9580349.1"/>
    <property type="molecule type" value="Genomic_DNA"/>
</dbReference>
<feature type="non-terminal residue" evidence="2">
    <location>
        <position position="1"/>
    </location>
</feature>
<evidence type="ECO:0000313" key="3">
    <source>
        <dbReference type="Proteomes" id="UP000780801"/>
    </source>
</evidence>
<comment type="caution">
    <text evidence="2">The sequence shown here is derived from an EMBL/GenBank/DDBJ whole genome shotgun (WGS) entry which is preliminary data.</text>
</comment>
<accession>A0A9P6FRX8</accession>
<keyword evidence="1" id="KW-0732">Signal</keyword>
<evidence type="ECO:0000313" key="2">
    <source>
        <dbReference type="EMBL" id="KAF9580349.1"/>
    </source>
</evidence>
<dbReference type="AlphaFoldDB" id="A0A9P6FRX8"/>
<gene>
    <name evidence="2" type="ORF">BGW38_003043</name>
</gene>
<evidence type="ECO:0000256" key="1">
    <source>
        <dbReference type="SAM" id="SignalP"/>
    </source>
</evidence>
<feature type="chain" id="PRO_5040193616" evidence="1">
    <location>
        <begin position="20"/>
        <end position="112"/>
    </location>
</feature>
<proteinExistence type="predicted"/>
<organism evidence="2 3">
    <name type="scientific">Lunasporangiospora selenospora</name>
    <dbReference type="NCBI Taxonomy" id="979761"/>
    <lineage>
        <taxon>Eukaryota</taxon>
        <taxon>Fungi</taxon>
        <taxon>Fungi incertae sedis</taxon>
        <taxon>Mucoromycota</taxon>
        <taxon>Mortierellomycotina</taxon>
        <taxon>Mortierellomycetes</taxon>
        <taxon>Mortierellales</taxon>
        <taxon>Mortierellaceae</taxon>
        <taxon>Lunasporangiospora</taxon>
    </lineage>
</organism>
<protein>
    <submittedName>
        <fullName evidence="2">Uncharacterized protein</fullName>
    </submittedName>
</protein>
<keyword evidence="3" id="KW-1185">Reference proteome</keyword>
<dbReference type="Proteomes" id="UP000780801">
    <property type="component" value="Unassembled WGS sequence"/>
</dbReference>